<evidence type="ECO:0000259" key="1">
    <source>
        <dbReference type="PROSITE" id="PS51186"/>
    </source>
</evidence>
<dbReference type="AlphaFoldDB" id="A0AAF0HBB2"/>
<feature type="domain" description="N-acetyltransferase" evidence="1">
    <location>
        <begin position="6"/>
        <end position="144"/>
    </location>
</feature>
<dbReference type="SUPFAM" id="SSF55729">
    <property type="entry name" value="Acyl-CoA N-acyltransferases (Nat)"/>
    <property type="match status" value="1"/>
</dbReference>
<dbReference type="Pfam" id="PF13508">
    <property type="entry name" value="Acetyltransf_7"/>
    <property type="match status" value="1"/>
</dbReference>
<reference evidence="2" key="1">
    <citation type="submission" date="2023-05" db="EMBL/GenBank/DDBJ databases">
        <title>Complete genome sequence of Agrobacterium larrymoorei CFBP5477.</title>
        <authorList>
            <person name="Yen H.-C."/>
            <person name="Chou L."/>
            <person name="Lin Y.-C."/>
            <person name="Lai E.-M."/>
            <person name="Kuo C.-H."/>
        </authorList>
    </citation>
    <scope>NUCLEOTIDE SEQUENCE</scope>
    <source>
        <strain evidence="2">CFBP5477</strain>
    </source>
</reference>
<dbReference type="GO" id="GO:0016747">
    <property type="term" value="F:acyltransferase activity, transferring groups other than amino-acyl groups"/>
    <property type="evidence" value="ECO:0007669"/>
    <property type="project" value="InterPro"/>
</dbReference>
<dbReference type="Gene3D" id="3.40.630.30">
    <property type="match status" value="1"/>
</dbReference>
<gene>
    <name evidence="2" type="ORF">CFBP5477_000330</name>
</gene>
<keyword evidence="2" id="KW-0012">Acyltransferase</keyword>
<sequence>MAISEINLRLAEPIDGEGIAKIFRTSRQHFLPYLPQIHSFEEDVAYYSDVVLKESNVWCAEQNGILIGFCAFRDGWLDHLYCLPTHVGNGLGSRFLGKAKDRQAHLNLWVFQQNTNAILFYQKHGFTKIKETDGSNCEEKVPDALYRWESERG</sequence>
<dbReference type="InterPro" id="IPR016181">
    <property type="entry name" value="Acyl_CoA_acyltransferase"/>
</dbReference>
<name>A0AAF0HBB2_9HYPH</name>
<evidence type="ECO:0000313" key="2">
    <source>
        <dbReference type="EMBL" id="WHA41136.1"/>
    </source>
</evidence>
<dbReference type="EMBL" id="CP124733">
    <property type="protein sequence ID" value="WHA41136.1"/>
    <property type="molecule type" value="Genomic_DNA"/>
</dbReference>
<keyword evidence="2" id="KW-0808">Transferase</keyword>
<protein>
    <submittedName>
        <fullName evidence="2">GNAT family N-acetyltransferase</fullName>
        <ecNumber evidence="2">2.3.1.-</ecNumber>
    </submittedName>
</protein>
<dbReference type="Proteomes" id="UP000298664">
    <property type="component" value="Chromosome Circular"/>
</dbReference>
<evidence type="ECO:0000313" key="3">
    <source>
        <dbReference type="Proteomes" id="UP000298664"/>
    </source>
</evidence>
<dbReference type="EC" id="2.3.1.-" evidence="2"/>
<proteinExistence type="predicted"/>
<dbReference type="RefSeq" id="WP_197736741.1">
    <property type="nucleotide sequence ID" value="NZ_CP124733.1"/>
</dbReference>
<dbReference type="PROSITE" id="PS51186">
    <property type="entry name" value="GNAT"/>
    <property type="match status" value="1"/>
</dbReference>
<dbReference type="InterPro" id="IPR000182">
    <property type="entry name" value="GNAT_dom"/>
</dbReference>
<accession>A0AAF0HBB2</accession>
<organism evidence="2 3">
    <name type="scientific">Agrobacterium larrymoorei</name>
    <dbReference type="NCBI Taxonomy" id="160699"/>
    <lineage>
        <taxon>Bacteria</taxon>
        <taxon>Pseudomonadati</taxon>
        <taxon>Pseudomonadota</taxon>
        <taxon>Alphaproteobacteria</taxon>
        <taxon>Hyphomicrobiales</taxon>
        <taxon>Rhizobiaceae</taxon>
        <taxon>Rhizobium/Agrobacterium group</taxon>
        <taxon>Agrobacterium</taxon>
    </lineage>
</organism>